<comment type="caution">
    <text evidence="2">The sequence shown here is derived from an EMBL/GenBank/DDBJ whole genome shotgun (WGS) entry which is preliminary data.</text>
</comment>
<reference evidence="2" key="1">
    <citation type="journal article" date="2015" name="Nature">
        <title>Complex archaea that bridge the gap between prokaryotes and eukaryotes.</title>
        <authorList>
            <person name="Spang A."/>
            <person name="Saw J.H."/>
            <person name="Jorgensen S.L."/>
            <person name="Zaremba-Niedzwiedzka K."/>
            <person name="Martijn J."/>
            <person name="Lind A.E."/>
            <person name="van Eijk R."/>
            <person name="Schleper C."/>
            <person name="Guy L."/>
            <person name="Ettema T.J."/>
        </authorList>
    </citation>
    <scope>NUCLEOTIDE SEQUENCE</scope>
</reference>
<dbReference type="AlphaFoldDB" id="A0A0F8YNV3"/>
<feature type="non-terminal residue" evidence="2">
    <location>
        <position position="391"/>
    </location>
</feature>
<dbReference type="PANTHER" id="PTHR43135:SF3">
    <property type="entry name" value="ALPHA-D-RIBOSE 1-METHYLPHOSPHONATE 5-TRIPHOSPHATE DIPHOSPHATASE"/>
    <property type="match status" value="1"/>
</dbReference>
<protein>
    <recommendedName>
        <fullName evidence="1">Amidohydrolase-related domain-containing protein</fullName>
    </recommendedName>
</protein>
<dbReference type="InterPro" id="IPR032466">
    <property type="entry name" value="Metal_Hydrolase"/>
</dbReference>
<accession>A0A0F8YNV3</accession>
<dbReference type="InterPro" id="IPR051781">
    <property type="entry name" value="Metallo-dep_Hydrolase"/>
</dbReference>
<dbReference type="SUPFAM" id="SSF51338">
    <property type="entry name" value="Composite domain of metallo-dependent hydrolases"/>
    <property type="match status" value="1"/>
</dbReference>
<dbReference type="InterPro" id="IPR011059">
    <property type="entry name" value="Metal-dep_hydrolase_composite"/>
</dbReference>
<feature type="domain" description="Amidohydrolase-related" evidence="1">
    <location>
        <begin position="216"/>
        <end position="383"/>
    </location>
</feature>
<gene>
    <name evidence="2" type="ORF">LCGC14_2797250</name>
</gene>
<dbReference type="PANTHER" id="PTHR43135">
    <property type="entry name" value="ALPHA-D-RIBOSE 1-METHYLPHOSPHONATE 5-TRIPHOSPHATE DIPHOSPHATASE"/>
    <property type="match status" value="1"/>
</dbReference>
<organism evidence="2">
    <name type="scientific">marine sediment metagenome</name>
    <dbReference type="NCBI Taxonomy" id="412755"/>
    <lineage>
        <taxon>unclassified sequences</taxon>
        <taxon>metagenomes</taxon>
        <taxon>ecological metagenomes</taxon>
    </lineage>
</organism>
<dbReference type="EMBL" id="LAZR01052399">
    <property type="protein sequence ID" value="KKK83052.1"/>
    <property type="molecule type" value="Genomic_DNA"/>
</dbReference>
<sequence length="391" mass="41342">MLAITNAHLHTCGPKGNILGGSLLVQDGRIIAVGEEIAIPSDARVIDVQGANVTPGFIDAHTHMGMGWQELAGEADTNESTGVNNAHLNALDSVDLGDIAFQDALDGGVTAVAILPGKLMIGSPSISPISGQSIVMKMRGNIRGREILRNPAGMKLAVGADVASFLSSRGIGPNSPMGIAAYLRGILDDAERYSRRTSDAGEVDVQLEVLARLLDREFPTHVHVHRSSDILAILRIVDEFGLDVVLHHVTEGYLLAEVLAEKQVSCVVGPTSVAREALPELRNASDSTPGILASAGVQVALMTDHPTDPIQFLPIIAGEAIREGMAYEEALKAITINPARMLGVANRVGSLETGKDADLVIHDGDPLEAMTRIRMVMADGEIVVDHMQQIA</sequence>
<evidence type="ECO:0000313" key="2">
    <source>
        <dbReference type="EMBL" id="KKK83052.1"/>
    </source>
</evidence>
<evidence type="ECO:0000259" key="1">
    <source>
        <dbReference type="Pfam" id="PF01979"/>
    </source>
</evidence>
<dbReference type="Gene3D" id="2.30.40.10">
    <property type="entry name" value="Urease, subunit C, domain 1"/>
    <property type="match status" value="1"/>
</dbReference>
<dbReference type="Gene3D" id="3.20.20.140">
    <property type="entry name" value="Metal-dependent hydrolases"/>
    <property type="match status" value="1"/>
</dbReference>
<dbReference type="SUPFAM" id="SSF51556">
    <property type="entry name" value="Metallo-dependent hydrolases"/>
    <property type="match status" value="1"/>
</dbReference>
<dbReference type="InterPro" id="IPR006680">
    <property type="entry name" value="Amidohydro-rel"/>
</dbReference>
<proteinExistence type="predicted"/>
<name>A0A0F8YNV3_9ZZZZ</name>
<dbReference type="GO" id="GO:0016810">
    <property type="term" value="F:hydrolase activity, acting on carbon-nitrogen (but not peptide) bonds"/>
    <property type="evidence" value="ECO:0007669"/>
    <property type="project" value="InterPro"/>
</dbReference>
<dbReference type="Pfam" id="PF01979">
    <property type="entry name" value="Amidohydro_1"/>
    <property type="match status" value="1"/>
</dbReference>